<evidence type="ECO:0000256" key="1">
    <source>
        <dbReference type="SAM" id="MobiDB-lite"/>
    </source>
</evidence>
<comment type="caution">
    <text evidence="2">The sequence shown here is derived from an EMBL/GenBank/DDBJ whole genome shotgun (WGS) entry which is preliminary data.</text>
</comment>
<name>A0ABT0MY40_9GAMM</name>
<evidence type="ECO:0000313" key="2">
    <source>
        <dbReference type="EMBL" id="MCL2894749.1"/>
    </source>
</evidence>
<reference evidence="2 3" key="1">
    <citation type="submission" date="2022-02" db="EMBL/GenBank/DDBJ databases">
        <title>Description of Brenneria tiliae sp. nov. isolated from symptomatic Tilia x moltkei and Tilia x europaea trees in the UK.</title>
        <authorList>
            <person name="Kile H."/>
        </authorList>
    </citation>
    <scope>NUCLEOTIDE SEQUENCE [LARGE SCALE GENOMIC DNA]</scope>
    <source>
        <strain evidence="2 3">MC1SB4.1</strain>
    </source>
</reference>
<accession>A0ABT0MY40</accession>
<gene>
    <name evidence="2" type="ORF">MFP26_18925</name>
</gene>
<feature type="region of interest" description="Disordered" evidence="1">
    <location>
        <begin position="1"/>
        <end position="42"/>
    </location>
</feature>
<sequence length="83" mass="8857">MAAAGPRPPGDGREADGQNTRHKKHRQTGGDEICGPPNSRRTESAAVICAVNTLLPRVRYDEVAPGHLVLSTSAAATRRVRDD</sequence>
<dbReference type="EMBL" id="JAKPBZ010000115">
    <property type="protein sequence ID" value="MCL2894749.1"/>
    <property type="molecule type" value="Genomic_DNA"/>
</dbReference>
<proteinExistence type="predicted"/>
<keyword evidence="3" id="KW-1185">Reference proteome</keyword>
<protein>
    <submittedName>
        <fullName evidence="2">Uncharacterized protein</fullName>
    </submittedName>
</protein>
<organism evidence="2 3">
    <name type="scientific">Brenneria tiliae</name>
    <dbReference type="NCBI Taxonomy" id="2914984"/>
    <lineage>
        <taxon>Bacteria</taxon>
        <taxon>Pseudomonadati</taxon>
        <taxon>Pseudomonadota</taxon>
        <taxon>Gammaproteobacteria</taxon>
        <taxon>Enterobacterales</taxon>
        <taxon>Pectobacteriaceae</taxon>
        <taxon>Brenneria</taxon>
    </lineage>
</organism>
<dbReference type="Proteomes" id="UP001203069">
    <property type="component" value="Unassembled WGS sequence"/>
</dbReference>
<evidence type="ECO:0000313" key="3">
    <source>
        <dbReference type="Proteomes" id="UP001203069"/>
    </source>
</evidence>